<keyword evidence="12" id="KW-1185">Reference proteome</keyword>
<dbReference type="InterPro" id="IPR000909">
    <property type="entry name" value="PLipase_C_PInositol-sp_X_dom"/>
</dbReference>
<evidence type="ECO:0000256" key="6">
    <source>
        <dbReference type="ARBA" id="ARBA00059664"/>
    </source>
</evidence>
<dbReference type="SMART" id="SM00239">
    <property type="entry name" value="C2"/>
    <property type="match status" value="1"/>
</dbReference>
<accession>A0A9P4URY2</accession>
<dbReference type="InterPro" id="IPR001192">
    <property type="entry name" value="PI-PLC_fam"/>
</dbReference>
<keyword evidence="5" id="KW-0807">Transducer</keyword>
<dbReference type="SMART" id="SM00148">
    <property type="entry name" value="PLCXc"/>
    <property type="match status" value="1"/>
</dbReference>
<comment type="function">
    <text evidence="6">The production of the second messenger molecules diacylglycerol (DAG) and inositol 1,4,5-trisphosphate (IP3) is mediated by activated phosphatidylinositol-specific phospholipase C enzymes.</text>
</comment>
<evidence type="ECO:0000313" key="11">
    <source>
        <dbReference type="EMBL" id="KAF2724424.1"/>
    </source>
</evidence>
<feature type="region of interest" description="Disordered" evidence="8">
    <location>
        <begin position="111"/>
        <end position="140"/>
    </location>
</feature>
<dbReference type="SMART" id="SM00149">
    <property type="entry name" value="PLCYc"/>
    <property type="match status" value="1"/>
</dbReference>
<dbReference type="GO" id="GO:0051209">
    <property type="term" value="P:release of sequestered calcium ion into cytosol"/>
    <property type="evidence" value="ECO:0007669"/>
    <property type="project" value="TreeGrafter"/>
</dbReference>
<feature type="domain" description="C2" evidence="9">
    <location>
        <begin position="423"/>
        <end position="565"/>
    </location>
</feature>
<dbReference type="InterPro" id="IPR035892">
    <property type="entry name" value="C2_domain_sf"/>
</dbReference>
<sequence>MASASGVQLTPTLLNYIKAISKEKHVSPSTVPSEGLNNLLDHLAKEAQNGAFGALPLPVDGSHPLSQYYISSSHNTYLTGNQLWSKGSVQAYKDVLKLGCRCVEIDVWDGDTPSTSPSSSDDETTRAVSTSKSDKSQSGEVSKLEGIFKKKLGGLRRKVKSQELDDDSSAGEALPEQPGKITPWRSQHIRSEPRVLHGYTATKPVSFRSVCETIRDYAWKVSDMPLIVSLEIHTSHEQQEIMVEIMHECWGDHLAVPPHETSENTALPTLESMRKKILVKVKYATPERAASKKGEEESEDESQTQQIKKGKIIESLGRLGVYTRSCHFSGFEQPEARIPTHIFSLSENKFIASLEQHAKELFEHNRDYLMRAYPKGTRVTSSNLDPAPFWRHGVQIVALNWQDIDEALMLNDAMFAGTGGWVLKPEAYRSAGGGGAKVRRVDLDLSIKLLAAQGLAPHDEKPKVYVKCELHIESDIEKDMGLIPEGGHRKEGELKQRSRTVTGQNPDFGQESLDFKGVHGIVPELSFVRLKVMDDVTLREDDLLGWCCFRLDRLRSGLQLIPLKGSNARANGAYMLALVKVAING</sequence>
<evidence type="ECO:0000259" key="9">
    <source>
        <dbReference type="PROSITE" id="PS50004"/>
    </source>
</evidence>
<dbReference type="CDD" id="cd08598">
    <property type="entry name" value="PI-PLC1c_yeast"/>
    <property type="match status" value="1"/>
</dbReference>
<dbReference type="EMBL" id="MU003771">
    <property type="protein sequence ID" value="KAF2724424.1"/>
    <property type="molecule type" value="Genomic_DNA"/>
</dbReference>
<dbReference type="OrthoDB" id="269822at2759"/>
<dbReference type="GO" id="GO:0048015">
    <property type="term" value="P:phosphatidylinositol-mediated signaling"/>
    <property type="evidence" value="ECO:0007669"/>
    <property type="project" value="TreeGrafter"/>
</dbReference>
<evidence type="ECO:0000256" key="3">
    <source>
        <dbReference type="ARBA" id="ARBA00022963"/>
    </source>
</evidence>
<evidence type="ECO:0000256" key="2">
    <source>
        <dbReference type="ARBA" id="ARBA00022801"/>
    </source>
</evidence>
<dbReference type="Pfam" id="PF00168">
    <property type="entry name" value="C2"/>
    <property type="match status" value="1"/>
</dbReference>
<dbReference type="Pfam" id="PF00387">
    <property type="entry name" value="PI-PLC-Y"/>
    <property type="match status" value="1"/>
</dbReference>
<dbReference type="SUPFAM" id="SSF51695">
    <property type="entry name" value="PLC-like phosphodiesterases"/>
    <property type="match status" value="1"/>
</dbReference>
<dbReference type="Proteomes" id="UP000799441">
    <property type="component" value="Unassembled WGS sequence"/>
</dbReference>
<keyword evidence="2 7" id="KW-0378">Hydrolase</keyword>
<dbReference type="FunFam" id="3.20.20.190:FF:000039">
    <property type="entry name" value="Phosphoinositide phospholipase C"/>
    <property type="match status" value="1"/>
</dbReference>
<dbReference type="PROSITE" id="PS50008">
    <property type="entry name" value="PIPLC_Y_DOMAIN"/>
    <property type="match status" value="1"/>
</dbReference>
<name>A0A9P4URY2_9PEZI</name>
<evidence type="ECO:0000256" key="4">
    <source>
        <dbReference type="ARBA" id="ARBA00023098"/>
    </source>
</evidence>
<dbReference type="PROSITE" id="PS50004">
    <property type="entry name" value="C2"/>
    <property type="match status" value="1"/>
</dbReference>
<reference evidence="11" key="1">
    <citation type="journal article" date="2020" name="Stud. Mycol.">
        <title>101 Dothideomycetes genomes: a test case for predicting lifestyles and emergence of pathogens.</title>
        <authorList>
            <person name="Haridas S."/>
            <person name="Albert R."/>
            <person name="Binder M."/>
            <person name="Bloem J."/>
            <person name="Labutti K."/>
            <person name="Salamov A."/>
            <person name="Andreopoulos B."/>
            <person name="Baker S."/>
            <person name="Barry K."/>
            <person name="Bills G."/>
            <person name="Bluhm B."/>
            <person name="Cannon C."/>
            <person name="Castanera R."/>
            <person name="Culley D."/>
            <person name="Daum C."/>
            <person name="Ezra D."/>
            <person name="Gonzalez J."/>
            <person name="Henrissat B."/>
            <person name="Kuo A."/>
            <person name="Liang C."/>
            <person name="Lipzen A."/>
            <person name="Lutzoni F."/>
            <person name="Magnuson J."/>
            <person name="Mondo S."/>
            <person name="Nolan M."/>
            <person name="Ohm R."/>
            <person name="Pangilinan J."/>
            <person name="Park H.-J."/>
            <person name="Ramirez L."/>
            <person name="Alfaro M."/>
            <person name="Sun H."/>
            <person name="Tritt A."/>
            <person name="Yoshinaga Y."/>
            <person name="Zwiers L.-H."/>
            <person name="Turgeon B."/>
            <person name="Goodwin S."/>
            <person name="Spatafora J."/>
            <person name="Crous P."/>
            <person name="Grigoriev I."/>
        </authorList>
    </citation>
    <scope>NUCLEOTIDE SEQUENCE</scope>
    <source>
        <strain evidence="11">CBS 116435</strain>
    </source>
</reference>
<feature type="region of interest" description="Disordered" evidence="8">
    <location>
        <begin position="288"/>
        <end position="307"/>
    </location>
</feature>
<comment type="catalytic activity">
    <reaction evidence="1 7">
        <text>a 1,2-diacyl-sn-glycero-3-phospho-(1D-myo-inositol-4,5-bisphosphate) + H2O = 1D-myo-inositol 1,4,5-trisphosphate + a 1,2-diacyl-sn-glycerol + H(+)</text>
        <dbReference type="Rhea" id="RHEA:33179"/>
        <dbReference type="ChEBI" id="CHEBI:15377"/>
        <dbReference type="ChEBI" id="CHEBI:15378"/>
        <dbReference type="ChEBI" id="CHEBI:17815"/>
        <dbReference type="ChEBI" id="CHEBI:58456"/>
        <dbReference type="ChEBI" id="CHEBI:203600"/>
        <dbReference type="EC" id="3.1.4.11"/>
    </reaction>
</comment>
<dbReference type="CDD" id="cd00275">
    <property type="entry name" value="C2_PLC_like"/>
    <property type="match status" value="1"/>
</dbReference>
<protein>
    <recommendedName>
        <fullName evidence="7">Phosphoinositide phospholipase C</fullName>
        <ecNumber evidence="7">3.1.4.11</ecNumber>
    </recommendedName>
</protein>
<dbReference type="GO" id="GO:0016042">
    <property type="term" value="P:lipid catabolic process"/>
    <property type="evidence" value="ECO:0007669"/>
    <property type="project" value="UniProtKB-KW"/>
</dbReference>
<evidence type="ECO:0000256" key="5">
    <source>
        <dbReference type="ARBA" id="ARBA00023224"/>
    </source>
</evidence>
<evidence type="ECO:0000256" key="7">
    <source>
        <dbReference type="RuleBase" id="RU361133"/>
    </source>
</evidence>
<evidence type="ECO:0000256" key="8">
    <source>
        <dbReference type="SAM" id="MobiDB-lite"/>
    </source>
</evidence>
<gene>
    <name evidence="11" type="ORF">K431DRAFT_144364</name>
</gene>
<dbReference type="PRINTS" id="PR00390">
    <property type="entry name" value="PHPHLIPASEC"/>
</dbReference>
<dbReference type="PROSITE" id="PS50007">
    <property type="entry name" value="PIPLC_X_DOMAIN"/>
    <property type="match status" value="1"/>
</dbReference>
<dbReference type="InterPro" id="IPR000008">
    <property type="entry name" value="C2_dom"/>
</dbReference>
<dbReference type="PANTHER" id="PTHR10336">
    <property type="entry name" value="PHOSPHOINOSITIDE-SPECIFIC PHOSPHOLIPASE C FAMILY PROTEIN"/>
    <property type="match status" value="1"/>
</dbReference>
<dbReference type="PANTHER" id="PTHR10336:SF82">
    <property type="entry name" value="PHOSPHOINOSITIDE PHOSPHOLIPASE C"/>
    <property type="match status" value="1"/>
</dbReference>
<keyword evidence="4 7" id="KW-0443">Lipid metabolism</keyword>
<feature type="domain" description="PI-PLC Y-box" evidence="10">
    <location>
        <begin position="316"/>
        <end position="429"/>
    </location>
</feature>
<keyword evidence="3 7" id="KW-0442">Lipid degradation</keyword>
<dbReference type="Pfam" id="PF00388">
    <property type="entry name" value="PI-PLC-X"/>
    <property type="match status" value="1"/>
</dbReference>
<organism evidence="11 12">
    <name type="scientific">Polychaeton citri CBS 116435</name>
    <dbReference type="NCBI Taxonomy" id="1314669"/>
    <lineage>
        <taxon>Eukaryota</taxon>
        <taxon>Fungi</taxon>
        <taxon>Dikarya</taxon>
        <taxon>Ascomycota</taxon>
        <taxon>Pezizomycotina</taxon>
        <taxon>Dothideomycetes</taxon>
        <taxon>Dothideomycetidae</taxon>
        <taxon>Capnodiales</taxon>
        <taxon>Capnodiaceae</taxon>
        <taxon>Polychaeton</taxon>
    </lineage>
</organism>
<proteinExistence type="predicted"/>
<evidence type="ECO:0000256" key="1">
    <source>
        <dbReference type="ARBA" id="ARBA00001195"/>
    </source>
</evidence>
<feature type="region of interest" description="Disordered" evidence="8">
    <location>
        <begin position="159"/>
        <end position="186"/>
    </location>
</feature>
<evidence type="ECO:0000259" key="10">
    <source>
        <dbReference type="PROSITE" id="PS50008"/>
    </source>
</evidence>
<dbReference type="AlphaFoldDB" id="A0A9P4URY2"/>
<dbReference type="Gene3D" id="3.20.20.190">
    <property type="entry name" value="Phosphatidylinositol (PI) phosphodiesterase"/>
    <property type="match status" value="1"/>
</dbReference>
<dbReference type="Gene3D" id="2.60.40.150">
    <property type="entry name" value="C2 domain"/>
    <property type="match status" value="1"/>
</dbReference>
<dbReference type="EC" id="3.1.4.11" evidence="7"/>
<dbReference type="SUPFAM" id="SSF49562">
    <property type="entry name" value="C2 domain (Calcium/lipid-binding domain, CaLB)"/>
    <property type="match status" value="1"/>
</dbReference>
<dbReference type="InterPro" id="IPR001711">
    <property type="entry name" value="PLipase_C_Pinositol-sp_Y"/>
</dbReference>
<comment type="caution">
    <text evidence="11">The sequence shown here is derived from an EMBL/GenBank/DDBJ whole genome shotgun (WGS) entry which is preliminary data.</text>
</comment>
<dbReference type="GO" id="GO:0004435">
    <property type="term" value="F:phosphatidylinositol-4,5-bisphosphate phospholipase C activity"/>
    <property type="evidence" value="ECO:0007669"/>
    <property type="project" value="UniProtKB-EC"/>
</dbReference>
<evidence type="ECO:0000313" key="12">
    <source>
        <dbReference type="Proteomes" id="UP000799441"/>
    </source>
</evidence>
<dbReference type="InterPro" id="IPR017946">
    <property type="entry name" value="PLC-like_Pdiesterase_TIM-brl"/>
</dbReference>